<comment type="subcellular location">
    <subcellularLocation>
        <location evidence="1">Cell outer membrane</location>
    </subcellularLocation>
</comment>
<comment type="caution">
    <text evidence="3">The sequence shown here is derived from an EMBL/GenBank/DDBJ whole genome shotgun (WGS) entry which is preliminary data.</text>
</comment>
<name>A0A9X1JYE6_9RHOB</name>
<comment type="caution">
    <text evidence="1">Lacks conserved residue(s) required for the propagation of feature annotation.</text>
</comment>
<keyword evidence="1" id="KW-0732">Signal</keyword>
<reference evidence="3" key="1">
    <citation type="submission" date="2021-07" db="EMBL/GenBank/DDBJ databases">
        <title>Roseobacter insulae sp. nov., isolated from a tidal flat.</title>
        <authorList>
            <person name="Park S."/>
            <person name="Yoon J.-H."/>
        </authorList>
    </citation>
    <scope>NUCLEOTIDE SEQUENCE</scope>
    <source>
        <strain evidence="3">YSTF-M11</strain>
    </source>
</reference>
<dbReference type="GO" id="GO:0043165">
    <property type="term" value="P:Gram-negative-bacterium-type cell outer membrane assembly"/>
    <property type="evidence" value="ECO:0007669"/>
    <property type="project" value="UniProtKB-UniRule"/>
</dbReference>
<dbReference type="GO" id="GO:0009279">
    <property type="term" value="C:cell outer membrane"/>
    <property type="evidence" value="ECO:0007669"/>
    <property type="project" value="UniProtKB-SubCell"/>
</dbReference>
<evidence type="ECO:0000259" key="2">
    <source>
        <dbReference type="Pfam" id="PF04453"/>
    </source>
</evidence>
<evidence type="ECO:0000313" key="3">
    <source>
        <dbReference type="EMBL" id="MBW4708090.1"/>
    </source>
</evidence>
<gene>
    <name evidence="1 3" type="primary">lptD</name>
    <name evidence="3" type="ORF">KX928_09850</name>
</gene>
<dbReference type="GO" id="GO:0015920">
    <property type="term" value="P:lipopolysaccharide transport"/>
    <property type="evidence" value="ECO:0007669"/>
    <property type="project" value="InterPro"/>
</dbReference>
<sequence length="698" mass="77462">MLLWPVAGLAQEDIPAEPAVLIANEIFITADRVLVARGNVEAFQGTTRLSASEIRYDRRKGSLEVSGPITMQDGESITVLASAAELDATLKTGLLTGARMILDEQLQLAAVQIQRTSERYSQLYKTAVTSCQICDDGRPPLWQIRAKRIVHDKEQRQLYFEGAQFLIRNTPILYIPQLRLPDPTVDRATGFLIPSLRTTSRLGTGIKVPYFIRLADDRDLTLTPYLSTRTRTLEFRYRQAYAKGRIQIDGAISRDDVRPSETRGYIFGNGAFDLRNDFKLRFDVEVTTDDAYLVDYGYSGKDRLDSAISISRARRDEYIGAGLTAFKSLRDGEINANLPTIVGDAIYQVRYFPKAVGGELRLGANAHSHYRYSDDDIIGRDVSRFSTEADWLRSWTLPGGLRADVTLGATADVFNITQDSTVPQTQTQLTPHGAVALRFPMTRGGAGDVTQFLEPIVQIGWVGGDRLNIPNEESTRVEFDGGNLVSLSRFPEPDRRERGRTAAIGVNWSRFDPAGSETSLTFGQVLREDADEAFTLTSGLQGTTSNYLVAGQYKSTGGWAITARTLFDDSFNFAKAEIRGAYGKRRTRLEGSYIWLTKDLEEERSENLAEIALDGSYRVDRHWTANADWRYDLTLDRAATAGVGVTYNNECVSVAFSVDRRYTTSASLAPSTTLGLSIGLRGFSAQKGTDSYKRTCGK</sequence>
<organism evidence="3 4">
    <name type="scientific">Roseobacter insulae</name>
    <dbReference type="NCBI Taxonomy" id="2859783"/>
    <lineage>
        <taxon>Bacteria</taxon>
        <taxon>Pseudomonadati</taxon>
        <taxon>Pseudomonadota</taxon>
        <taxon>Alphaproteobacteria</taxon>
        <taxon>Rhodobacterales</taxon>
        <taxon>Roseobacteraceae</taxon>
        <taxon>Roseobacter</taxon>
    </lineage>
</organism>
<dbReference type="Proteomes" id="UP001138661">
    <property type="component" value="Unassembled WGS sequence"/>
</dbReference>
<dbReference type="EMBL" id="JAHXDN010000002">
    <property type="protein sequence ID" value="MBW4708090.1"/>
    <property type="molecule type" value="Genomic_DNA"/>
</dbReference>
<evidence type="ECO:0000256" key="1">
    <source>
        <dbReference type="HAMAP-Rule" id="MF_01411"/>
    </source>
</evidence>
<protein>
    <recommendedName>
        <fullName evidence="1">LPS-assembly protein LptD</fullName>
    </recommendedName>
</protein>
<dbReference type="HAMAP" id="MF_01411">
    <property type="entry name" value="LPS_assembly_LptD"/>
    <property type="match status" value="1"/>
</dbReference>
<comment type="similarity">
    <text evidence="1">Belongs to the LptD family.</text>
</comment>
<dbReference type="Pfam" id="PF04453">
    <property type="entry name" value="LptD"/>
    <property type="match status" value="1"/>
</dbReference>
<keyword evidence="4" id="KW-1185">Reference proteome</keyword>
<feature type="domain" description="LptD C-terminal" evidence="2">
    <location>
        <begin position="262"/>
        <end position="623"/>
    </location>
</feature>
<dbReference type="GO" id="GO:1990351">
    <property type="term" value="C:transporter complex"/>
    <property type="evidence" value="ECO:0007669"/>
    <property type="project" value="TreeGrafter"/>
</dbReference>
<accession>A0A9X1JYE6</accession>
<comment type="subunit">
    <text evidence="1">Component of the lipopolysaccharide transport and assembly complex.</text>
</comment>
<keyword evidence="1" id="KW-0998">Cell outer membrane</keyword>
<dbReference type="PANTHER" id="PTHR30189:SF1">
    <property type="entry name" value="LPS-ASSEMBLY PROTEIN LPTD"/>
    <property type="match status" value="1"/>
</dbReference>
<proteinExistence type="inferred from homology"/>
<dbReference type="InterPro" id="IPR050218">
    <property type="entry name" value="LptD"/>
</dbReference>
<evidence type="ECO:0000313" key="4">
    <source>
        <dbReference type="Proteomes" id="UP001138661"/>
    </source>
</evidence>
<dbReference type="InterPro" id="IPR020889">
    <property type="entry name" value="LipoPS_assembly_LptD"/>
</dbReference>
<dbReference type="PANTHER" id="PTHR30189">
    <property type="entry name" value="LPS-ASSEMBLY PROTEIN"/>
    <property type="match status" value="1"/>
</dbReference>
<keyword evidence="1" id="KW-0472">Membrane</keyword>
<dbReference type="AlphaFoldDB" id="A0A9X1JYE6"/>
<comment type="function">
    <text evidence="1">Involved in the assembly of lipopolysaccharide (LPS) at the surface of the outer membrane.</text>
</comment>
<dbReference type="InterPro" id="IPR007543">
    <property type="entry name" value="LptD_C"/>
</dbReference>